<dbReference type="AlphaFoldDB" id="A0A345Z2Y7"/>
<accession>A0A345Z2Y7</accession>
<dbReference type="EMBL" id="CP031376">
    <property type="protein sequence ID" value="AXK50966.1"/>
    <property type="molecule type" value="Genomic_DNA"/>
</dbReference>
<evidence type="ECO:0000313" key="1">
    <source>
        <dbReference type="EMBL" id="AXK50966.1"/>
    </source>
</evidence>
<dbReference type="OrthoDB" id="390632at2"/>
<gene>
    <name evidence="1" type="ORF">SALLE_v1c02920</name>
</gene>
<reference evidence="1 2" key="1">
    <citation type="submission" date="2018-07" db="EMBL/GenBank/DDBJ databases">
        <title>Complete genome sequence of Spiroplasma alleghenense PLHS-1 (ATCC 51752).</title>
        <authorList>
            <person name="Chou L."/>
            <person name="Lee T.-Y."/>
            <person name="Tsai Y.-M."/>
            <person name="Kuo C.-H."/>
        </authorList>
    </citation>
    <scope>NUCLEOTIDE SEQUENCE [LARGE SCALE GENOMIC DNA]</scope>
    <source>
        <strain evidence="1 2">PLHS-1</strain>
    </source>
</reference>
<dbReference type="NCBIfam" id="NF038029">
    <property type="entry name" value="LP_plasma"/>
    <property type="match status" value="1"/>
</dbReference>
<evidence type="ECO:0008006" key="3">
    <source>
        <dbReference type="Google" id="ProtNLM"/>
    </source>
</evidence>
<organism evidence="1 2">
    <name type="scientific">Spiroplasma alleghenense</name>
    <dbReference type="NCBI Taxonomy" id="216931"/>
    <lineage>
        <taxon>Bacteria</taxon>
        <taxon>Bacillati</taxon>
        <taxon>Mycoplasmatota</taxon>
        <taxon>Mollicutes</taxon>
        <taxon>Entomoplasmatales</taxon>
        <taxon>Spiroplasmataceae</taxon>
        <taxon>Spiroplasma</taxon>
    </lineage>
</organism>
<dbReference type="Proteomes" id="UP000254792">
    <property type="component" value="Chromosome"/>
</dbReference>
<sequence>MKKLLAVLGSISLLTTSTISVVACESPGGKDEKVELKEFNKENVENFFKENRKFKYEGEFIFIDEPSDQEFKGKLPSQSFLEWIFTKTIINEMSKTINIDTVDFYKFYAEIDGNHYNANIDEGESLISGKNYDFKFSNLKIEDTKNNKDFNIKDLEFEFKQTNKVSEDKINNKQLENLTNYWLGGINSSKNNKINPVYANHAAFSSQLTKYLESGDIENAKVELEKGLDSLANSTYLSSTSTVIYEKYRFTSKVKDIKIMPNEAEKYIFAEVTGEATLVENQNVKSKFSANWGFYK</sequence>
<dbReference type="InterPro" id="IPR054816">
    <property type="entry name" value="Lipoprotein_mollicutes-type_CS"/>
</dbReference>
<evidence type="ECO:0000313" key="2">
    <source>
        <dbReference type="Proteomes" id="UP000254792"/>
    </source>
</evidence>
<name>A0A345Z2Y7_9MOLU</name>
<dbReference type="RefSeq" id="WP_115557884.1">
    <property type="nucleotide sequence ID" value="NZ_CP031376.1"/>
</dbReference>
<keyword evidence="2" id="KW-1185">Reference proteome</keyword>
<protein>
    <recommendedName>
        <fullName evidence="3">Lipoprotein</fullName>
    </recommendedName>
</protein>
<proteinExistence type="predicted"/>
<dbReference type="KEGG" id="salx:SALLE_v1c02920"/>
<dbReference type="PROSITE" id="PS51257">
    <property type="entry name" value="PROKAR_LIPOPROTEIN"/>
    <property type="match status" value="1"/>
</dbReference>